<comment type="caution">
    <text evidence="2">The sequence shown here is derived from an EMBL/GenBank/DDBJ whole genome shotgun (WGS) entry which is preliminary data.</text>
</comment>
<name>A0ABT9YSF7_9STRE</name>
<dbReference type="Proteomes" id="UP001223079">
    <property type="component" value="Unassembled WGS sequence"/>
</dbReference>
<feature type="transmembrane region" description="Helical" evidence="1">
    <location>
        <begin position="104"/>
        <end position="126"/>
    </location>
</feature>
<keyword evidence="3" id="KW-1185">Reference proteome</keyword>
<keyword evidence="1" id="KW-1133">Transmembrane helix</keyword>
<accession>A0ABT9YSF7</accession>
<dbReference type="InterPro" id="IPR018723">
    <property type="entry name" value="DUF2254_membrane"/>
</dbReference>
<feature type="transmembrane region" description="Helical" evidence="1">
    <location>
        <begin position="21"/>
        <end position="40"/>
    </location>
</feature>
<protein>
    <submittedName>
        <fullName evidence="2">Membrane protein</fullName>
    </submittedName>
</protein>
<proteinExistence type="predicted"/>
<gene>
    <name evidence="2" type="ORF">J2S23_001262</name>
</gene>
<dbReference type="EMBL" id="JAUSTM010000010">
    <property type="protein sequence ID" value="MDQ0222705.1"/>
    <property type="molecule type" value="Genomic_DNA"/>
</dbReference>
<dbReference type="Pfam" id="PF10011">
    <property type="entry name" value="DUF2254"/>
    <property type="match status" value="1"/>
</dbReference>
<evidence type="ECO:0000313" key="2">
    <source>
        <dbReference type="EMBL" id="MDQ0222705.1"/>
    </source>
</evidence>
<sequence>MIQKIKLGYFNNRNFIRIISYSLLSVVLLLITWLFDYHLPGLKTYLPDFLLLSTNVSTSFLSNLSGVFLTVTTFTLTTILTILNYYSSSFTPRIVQDFIDKPHVLSLFGVLIGGFFYTVLALFFLQNLSEDVMVISGTIAIFYAVTSMIAFVLFVRRVLRDIKYDNVIDNVFAQADRLIITEAEQRKSSERYDAEKFQSKLNIFGQSTGYLYHIDHKALLTTLKDIPCELVITKKIGEYIPRGVYIATLNFLNQNELSHEEEIELAKKISNALVFNTVKNESQDYHFEITNIIEIALKALSPGVNDPNTAIICINKLALLLGKLFSSQNHFILLASNDNAKVVYHSYSVEEEMYLTFNQILFYGKSDPAVARAILESIYLIYMISDKSAQAEVKKFFQYSYSLCLEALSSELDQDMLSRIKDDFDQNKDNVSDEKALRSAD</sequence>
<feature type="transmembrane region" description="Helical" evidence="1">
    <location>
        <begin position="132"/>
        <end position="155"/>
    </location>
</feature>
<dbReference type="RefSeq" id="WP_307121892.1">
    <property type="nucleotide sequence ID" value="NZ_JAUSTM010000010.1"/>
</dbReference>
<feature type="transmembrane region" description="Helical" evidence="1">
    <location>
        <begin position="60"/>
        <end position="83"/>
    </location>
</feature>
<evidence type="ECO:0000256" key="1">
    <source>
        <dbReference type="SAM" id="Phobius"/>
    </source>
</evidence>
<keyword evidence="1" id="KW-0472">Membrane</keyword>
<keyword evidence="1" id="KW-0812">Transmembrane</keyword>
<organism evidence="2 3">
    <name type="scientific">Streptococcus moroccensis</name>
    <dbReference type="NCBI Taxonomy" id="1451356"/>
    <lineage>
        <taxon>Bacteria</taxon>
        <taxon>Bacillati</taxon>
        <taxon>Bacillota</taxon>
        <taxon>Bacilli</taxon>
        <taxon>Lactobacillales</taxon>
        <taxon>Streptococcaceae</taxon>
        <taxon>Streptococcus</taxon>
    </lineage>
</organism>
<reference evidence="2 3" key="1">
    <citation type="submission" date="2023-07" db="EMBL/GenBank/DDBJ databases">
        <title>Genomic Encyclopedia of Type Strains, Phase IV (KMG-IV): sequencing the most valuable type-strain genomes for metagenomic binning, comparative biology and taxonomic classification.</title>
        <authorList>
            <person name="Goeker M."/>
        </authorList>
    </citation>
    <scope>NUCLEOTIDE SEQUENCE [LARGE SCALE GENOMIC DNA]</scope>
    <source>
        <strain evidence="2 3">DSM 105143</strain>
    </source>
</reference>
<evidence type="ECO:0000313" key="3">
    <source>
        <dbReference type="Proteomes" id="UP001223079"/>
    </source>
</evidence>